<dbReference type="Proteomes" id="UP001604277">
    <property type="component" value="Unassembled WGS sequence"/>
</dbReference>
<organism evidence="2 3">
    <name type="scientific">Forsythia ovata</name>
    <dbReference type="NCBI Taxonomy" id="205694"/>
    <lineage>
        <taxon>Eukaryota</taxon>
        <taxon>Viridiplantae</taxon>
        <taxon>Streptophyta</taxon>
        <taxon>Embryophyta</taxon>
        <taxon>Tracheophyta</taxon>
        <taxon>Spermatophyta</taxon>
        <taxon>Magnoliopsida</taxon>
        <taxon>eudicotyledons</taxon>
        <taxon>Gunneridae</taxon>
        <taxon>Pentapetalae</taxon>
        <taxon>asterids</taxon>
        <taxon>lamiids</taxon>
        <taxon>Lamiales</taxon>
        <taxon>Oleaceae</taxon>
        <taxon>Forsythieae</taxon>
        <taxon>Forsythia</taxon>
    </lineage>
</organism>
<comment type="caution">
    <text evidence="2">The sequence shown here is derived from an EMBL/GenBank/DDBJ whole genome shotgun (WGS) entry which is preliminary data.</text>
</comment>
<keyword evidence="1" id="KW-0472">Membrane</keyword>
<proteinExistence type="predicted"/>
<keyword evidence="1" id="KW-1133">Transmembrane helix</keyword>
<keyword evidence="3" id="KW-1185">Reference proteome</keyword>
<evidence type="ECO:0000313" key="2">
    <source>
        <dbReference type="EMBL" id="KAL2455227.1"/>
    </source>
</evidence>
<evidence type="ECO:0000313" key="3">
    <source>
        <dbReference type="Proteomes" id="UP001604277"/>
    </source>
</evidence>
<sequence length="113" mass="12539">MLKKVFANDTPSLHHDLENQGFVCKAILPRGIDELVRPEVMWGEILRQRRFDFRVGQIFTEILLGSVLGVGLLALPQVPATCAHPSIYNPPGQGASDTGGGFRLRDFLLKQKL</sequence>
<reference evidence="3" key="1">
    <citation type="submission" date="2024-07" db="EMBL/GenBank/DDBJ databases">
        <title>Two chromosome-level genome assemblies of Korean endemic species Abeliophyllum distichum and Forsythia ovata (Oleaceae).</title>
        <authorList>
            <person name="Jang H."/>
        </authorList>
    </citation>
    <scope>NUCLEOTIDE SEQUENCE [LARGE SCALE GENOMIC DNA]</scope>
</reference>
<accession>A0ABD1NUY9</accession>
<name>A0ABD1NUY9_9LAMI</name>
<gene>
    <name evidence="2" type="ORF">Fot_57714</name>
</gene>
<keyword evidence="1" id="KW-0812">Transmembrane</keyword>
<dbReference type="AlphaFoldDB" id="A0ABD1NUY9"/>
<evidence type="ECO:0000256" key="1">
    <source>
        <dbReference type="SAM" id="Phobius"/>
    </source>
</evidence>
<dbReference type="EMBL" id="JBFOLJ010000129">
    <property type="protein sequence ID" value="KAL2455227.1"/>
    <property type="molecule type" value="Genomic_DNA"/>
</dbReference>
<protein>
    <submittedName>
        <fullName evidence="2">Uncharacterized protein</fullName>
    </submittedName>
</protein>
<feature type="transmembrane region" description="Helical" evidence="1">
    <location>
        <begin position="55"/>
        <end position="75"/>
    </location>
</feature>